<gene>
    <name evidence="1" type="ORF">HMPREF0765_0309</name>
</gene>
<dbReference type="AlphaFoldDB" id="C2FSK3"/>
<evidence type="ECO:0000313" key="1">
    <source>
        <dbReference type="EMBL" id="EEI93977.1"/>
    </source>
</evidence>
<evidence type="ECO:0000313" key="2">
    <source>
        <dbReference type="Proteomes" id="UP000006241"/>
    </source>
</evidence>
<sequence>MNIQDNLIPLNCPEYLSLSGKRIATVLLKQSFILLQSANIPIFALC</sequence>
<protein>
    <submittedName>
        <fullName evidence="1">Uncharacterized protein</fullName>
    </submittedName>
</protein>
<dbReference type="HOGENOM" id="CLU_3189159_0_0_10"/>
<comment type="caution">
    <text evidence="1">The sequence shown here is derived from an EMBL/GenBank/DDBJ whole genome shotgun (WGS) entry which is preliminary data.</text>
</comment>
<accession>C2FSK3</accession>
<organism evidence="1 2">
    <name type="scientific">Sphingobacterium spiritivorum ATCC 33300</name>
    <dbReference type="NCBI Taxonomy" id="525372"/>
    <lineage>
        <taxon>Bacteria</taxon>
        <taxon>Pseudomonadati</taxon>
        <taxon>Bacteroidota</taxon>
        <taxon>Sphingobacteriia</taxon>
        <taxon>Sphingobacteriales</taxon>
        <taxon>Sphingobacteriaceae</taxon>
        <taxon>Sphingobacterium</taxon>
    </lineage>
</organism>
<reference evidence="1 2" key="1">
    <citation type="submission" date="2009-01" db="EMBL/GenBank/DDBJ databases">
        <authorList>
            <person name="Qin X."/>
            <person name="Bachman B."/>
            <person name="Battles P."/>
            <person name="Bell A."/>
            <person name="Bess C."/>
            <person name="Bickham C."/>
            <person name="Chaboub L."/>
            <person name="Chen D."/>
            <person name="Coyle M."/>
            <person name="Deiros D.R."/>
            <person name="Dinh H."/>
            <person name="Forbes L."/>
            <person name="Fowler G."/>
            <person name="Francisco L."/>
            <person name="Fu Q."/>
            <person name="Gubbala S."/>
            <person name="Hale W."/>
            <person name="Han Y."/>
            <person name="Hemphill L."/>
            <person name="Highlander S.K."/>
            <person name="Hirani K."/>
            <person name="Hogues M."/>
            <person name="Jackson L."/>
            <person name="Jakkamsetti A."/>
            <person name="Javaid M."/>
            <person name="Jiang H."/>
            <person name="Korchina V."/>
            <person name="Kovar C."/>
            <person name="Lara F."/>
            <person name="Lee S."/>
            <person name="Mata R."/>
            <person name="Mathew T."/>
            <person name="Moen C."/>
            <person name="Morales K."/>
            <person name="Munidasa M."/>
            <person name="Nazareth L."/>
            <person name="Ngo R."/>
            <person name="Nguyen L."/>
            <person name="Okwuonu G."/>
            <person name="Ongeri F."/>
            <person name="Patil S."/>
            <person name="Petrosino J."/>
            <person name="Pham C."/>
            <person name="Pham P."/>
            <person name="Pu L.-L."/>
            <person name="Puazo M."/>
            <person name="Raj R."/>
            <person name="Reid J."/>
            <person name="Rouhana J."/>
            <person name="Saada N."/>
            <person name="Shang Y."/>
            <person name="Simmons D."/>
            <person name="Thornton R."/>
            <person name="Warren J."/>
            <person name="Weissenberger G."/>
            <person name="Zhang J."/>
            <person name="Zhang L."/>
            <person name="Zhou C."/>
            <person name="Zhu D."/>
            <person name="Muzny D."/>
            <person name="Worley K."/>
            <person name="Gibbs R."/>
        </authorList>
    </citation>
    <scope>NUCLEOTIDE SEQUENCE [LARGE SCALE GENOMIC DNA]</scope>
    <source>
        <strain evidence="1 2">ATCC 33300</strain>
    </source>
</reference>
<name>C2FSK3_SPHSI</name>
<dbReference type="EMBL" id="ACHB01000007">
    <property type="protein sequence ID" value="EEI93977.1"/>
    <property type="molecule type" value="Genomic_DNA"/>
</dbReference>
<proteinExistence type="predicted"/>
<dbReference type="Proteomes" id="UP000006241">
    <property type="component" value="Unassembled WGS sequence"/>
</dbReference>